<name>A0ABD5XTP3_9EURY</name>
<gene>
    <name evidence="2" type="ORF">ACFQRB_11065</name>
</gene>
<dbReference type="Proteomes" id="UP001596368">
    <property type="component" value="Unassembled WGS sequence"/>
</dbReference>
<feature type="compositionally biased region" description="Basic and acidic residues" evidence="1">
    <location>
        <begin position="120"/>
        <end position="150"/>
    </location>
</feature>
<comment type="caution">
    <text evidence="2">The sequence shown here is derived from an EMBL/GenBank/DDBJ whole genome shotgun (WGS) entry which is preliminary data.</text>
</comment>
<organism evidence="2 3">
    <name type="scientific">Halobaculum litoreum</name>
    <dbReference type="NCBI Taxonomy" id="3031998"/>
    <lineage>
        <taxon>Archaea</taxon>
        <taxon>Methanobacteriati</taxon>
        <taxon>Methanobacteriota</taxon>
        <taxon>Stenosarchaea group</taxon>
        <taxon>Halobacteria</taxon>
        <taxon>Halobacteriales</taxon>
        <taxon>Haloferacaceae</taxon>
        <taxon>Halobaculum</taxon>
    </lineage>
</organism>
<dbReference type="InterPro" id="IPR055969">
    <property type="entry name" value="DUF7547"/>
</dbReference>
<feature type="region of interest" description="Disordered" evidence="1">
    <location>
        <begin position="120"/>
        <end position="256"/>
    </location>
</feature>
<protein>
    <submittedName>
        <fullName evidence="2">Uncharacterized protein</fullName>
    </submittedName>
</protein>
<evidence type="ECO:0000256" key="1">
    <source>
        <dbReference type="SAM" id="MobiDB-lite"/>
    </source>
</evidence>
<proteinExistence type="predicted"/>
<feature type="compositionally biased region" description="Basic and acidic residues" evidence="1">
    <location>
        <begin position="167"/>
        <end position="178"/>
    </location>
</feature>
<evidence type="ECO:0000313" key="3">
    <source>
        <dbReference type="Proteomes" id="UP001596368"/>
    </source>
</evidence>
<accession>A0ABD5XTP3</accession>
<feature type="compositionally biased region" description="Basic and acidic residues" evidence="1">
    <location>
        <begin position="200"/>
        <end position="220"/>
    </location>
</feature>
<dbReference type="AlphaFoldDB" id="A0ABD5XTP3"/>
<feature type="compositionally biased region" description="Acidic residues" evidence="1">
    <location>
        <begin position="179"/>
        <end position="199"/>
    </location>
</feature>
<dbReference type="Pfam" id="PF24414">
    <property type="entry name" value="DUF7547"/>
    <property type="match status" value="1"/>
</dbReference>
<feature type="compositionally biased region" description="Acidic residues" evidence="1">
    <location>
        <begin position="224"/>
        <end position="239"/>
    </location>
</feature>
<evidence type="ECO:0000313" key="2">
    <source>
        <dbReference type="EMBL" id="MFC7136873.1"/>
    </source>
</evidence>
<keyword evidence="3" id="KW-1185">Reference proteome</keyword>
<sequence>MGELFRFTSDYTIPTVVAVLEATVEALELLQGVIDLAAPGETPERRRRRSGRRDRRGLGRSVLSDALADGVTSATDRATADAADALARLRETLAEADLPNDDESRDLVADARDLSAELERRVRESRATVDRERERERRDERGRGGRRDDGPVSIAVGGPDGTTDGDDERRDATDSRTDAEDDDPDEEEPAPQVDVDAELESIKRRMGKSDDAADGPDRSPAEAADTEPDDGDDGADGSDDGATADGTSDTDADDER</sequence>
<dbReference type="EMBL" id="JBHSZG010000001">
    <property type="protein sequence ID" value="MFC7136873.1"/>
    <property type="molecule type" value="Genomic_DNA"/>
</dbReference>
<reference evidence="2 3" key="1">
    <citation type="journal article" date="2019" name="Int. J. Syst. Evol. Microbiol.">
        <title>The Global Catalogue of Microorganisms (GCM) 10K type strain sequencing project: providing services to taxonomists for standard genome sequencing and annotation.</title>
        <authorList>
            <consortium name="The Broad Institute Genomics Platform"/>
            <consortium name="The Broad Institute Genome Sequencing Center for Infectious Disease"/>
            <person name="Wu L."/>
            <person name="Ma J."/>
        </authorList>
    </citation>
    <scope>NUCLEOTIDE SEQUENCE [LARGE SCALE GENOMIC DNA]</scope>
    <source>
        <strain evidence="2 3">DT92</strain>
    </source>
</reference>